<dbReference type="NCBIfam" id="TIGR01533">
    <property type="entry name" value="lipo_e_P4"/>
    <property type="match status" value="1"/>
</dbReference>
<dbReference type="Pfam" id="PF03767">
    <property type="entry name" value="Acid_phosphat_B"/>
    <property type="match status" value="1"/>
</dbReference>
<name>A0A084IQT8_SALHC</name>
<protein>
    <submittedName>
        <fullName evidence="4">5'-nucleotidase</fullName>
    </submittedName>
</protein>
<dbReference type="SFLD" id="SFLDG01125">
    <property type="entry name" value="C1.1:_Acid_Phosphatase_Like"/>
    <property type="match status" value="1"/>
</dbReference>
<feature type="region of interest" description="Disordered" evidence="2">
    <location>
        <begin position="250"/>
        <end position="270"/>
    </location>
</feature>
<feature type="signal peptide" evidence="3">
    <location>
        <begin position="1"/>
        <end position="24"/>
    </location>
</feature>
<accession>A0A084IQT8</accession>
<dbReference type="Gene3D" id="3.40.50.1000">
    <property type="entry name" value="HAD superfamily/HAD-like"/>
    <property type="match status" value="1"/>
</dbReference>
<feature type="chain" id="PRO_5001776674" evidence="3">
    <location>
        <begin position="25"/>
        <end position="270"/>
    </location>
</feature>
<proteinExistence type="predicted"/>
<reference evidence="4 5" key="1">
    <citation type="submission" date="2013-03" db="EMBL/GenBank/DDBJ databases">
        <title>Salinisphaera hydrothermalis C41B8 Genome Sequencing.</title>
        <authorList>
            <person name="Li C."/>
            <person name="Lai Q."/>
            <person name="Shao Z."/>
        </authorList>
    </citation>
    <scope>NUCLEOTIDE SEQUENCE [LARGE SCALE GENOMIC DNA]</scope>
    <source>
        <strain evidence="4 5">C41B8</strain>
    </source>
</reference>
<dbReference type="STRING" id="1304275.C41B8_03042"/>
<dbReference type="SFLD" id="SFLDS00003">
    <property type="entry name" value="Haloacid_Dehalogenase"/>
    <property type="match status" value="1"/>
</dbReference>
<dbReference type="InterPro" id="IPR006423">
    <property type="entry name" value="Lipo_e_P4"/>
</dbReference>
<dbReference type="Proteomes" id="UP000028302">
    <property type="component" value="Unassembled WGS sequence"/>
</dbReference>
<evidence type="ECO:0000256" key="3">
    <source>
        <dbReference type="SAM" id="SignalP"/>
    </source>
</evidence>
<dbReference type="CDD" id="cd07534">
    <property type="entry name" value="HAD_CAP"/>
    <property type="match status" value="1"/>
</dbReference>
<evidence type="ECO:0000256" key="2">
    <source>
        <dbReference type="SAM" id="MobiDB-lite"/>
    </source>
</evidence>
<sequence>MTPYPTWLATAVLVIAAAVPSAYADDSAGPGPAAHNPHLMGDRYQQASAEVRALQLQAYNVATRRLDQLLADHHGSRQPAVVLDLDETVLDNSPYEAASVLDGFSFPKHWDQWVDAAEAPLIPGARAFLRHADARGVAIFYVSNRSAKQEAATIANLKRDGLPQVSTQSVQLKGPSKKQRRDAIAQHYDILLLVGDTLHDFDAEFAGTSLASQRAAVMRMRHAFGNRFIVLPNASYGNWTKATLHAWQPPAKPAANTAPRKQAPAPHAAN</sequence>
<keyword evidence="5" id="KW-1185">Reference proteome</keyword>
<keyword evidence="1 3" id="KW-0732">Signal</keyword>
<organism evidence="4 5">
    <name type="scientific">Salinisphaera hydrothermalis (strain C41B8)</name>
    <dbReference type="NCBI Taxonomy" id="1304275"/>
    <lineage>
        <taxon>Bacteria</taxon>
        <taxon>Pseudomonadati</taxon>
        <taxon>Pseudomonadota</taxon>
        <taxon>Gammaproteobacteria</taxon>
        <taxon>Salinisphaerales</taxon>
        <taxon>Salinisphaeraceae</taxon>
        <taxon>Salinisphaera</taxon>
    </lineage>
</organism>
<dbReference type="RefSeq" id="WP_051882887.1">
    <property type="nucleotide sequence ID" value="NZ_APNK01000002.1"/>
</dbReference>
<dbReference type="InterPro" id="IPR036412">
    <property type="entry name" value="HAD-like_sf"/>
</dbReference>
<dbReference type="AlphaFoldDB" id="A0A084IQT8"/>
<dbReference type="PATRIC" id="fig|1304275.5.peg.618"/>
<evidence type="ECO:0000256" key="1">
    <source>
        <dbReference type="ARBA" id="ARBA00022729"/>
    </source>
</evidence>
<gene>
    <name evidence="4" type="ORF">C41B8_03042</name>
</gene>
<dbReference type="InterPro" id="IPR005519">
    <property type="entry name" value="Acid_phosphat_B-like"/>
</dbReference>
<dbReference type="SUPFAM" id="SSF56784">
    <property type="entry name" value="HAD-like"/>
    <property type="match status" value="1"/>
</dbReference>
<evidence type="ECO:0000313" key="5">
    <source>
        <dbReference type="Proteomes" id="UP000028302"/>
    </source>
</evidence>
<dbReference type="PANTHER" id="PTHR31284">
    <property type="entry name" value="ACID PHOSPHATASE-LIKE PROTEIN"/>
    <property type="match status" value="1"/>
</dbReference>
<dbReference type="eggNOG" id="COG2503">
    <property type="taxonomic scope" value="Bacteria"/>
</dbReference>
<dbReference type="EMBL" id="APNK01000002">
    <property type="protein sequence ID" value="KEZ79072.1"/>
    <property type="molecule type" value="Genomic_DNA"/>
</dbReference>
<dbReference type="InterPro" id="IPR023214">
    <property type="entry name" value="HAD_sf"/>
</dbReference>
<evidence type="ECO:0000313" key="4">
    <source>
        <dbReference type="EMBL" id="KEZ79072.1"/>
    </source>
</evidence>
<dbReference type="GO" id="GO:0009279">
    <property type="term" value="C:cell outer membrane"/>
    <property type="evidence" value="ECO:0007669"/>
    <property type="project" value="InterPro"/>
</dbReference>
<dbReference type="PANTHER" id="PTHR31284:SF10">
    <property type="entry name" value="ACID PHOSPHATASE-LIKE PROTEIN"/>
    <property type="match status" value="1"/>
</dbReference>
<comment type="caution">
    <text evidence="4">The sequence shown here is derived from an EMBL/GenBank/DDBJ whole genome shotgun (WGS) entry which is preliminary data.</text>
</comment>